<dbReference type="OrthoDB" id="272987at2759"/>
<comment type="subcellular location">
    <subcellularLocation>
        <location evidence="2 11">Golgi apparatus membrane</location>
        <topology evidence="2 11">Peripheral membrane protein</topology>
    </subcellularLocation>
</comment>
<evidence type="ECO:0000256" key="4">
    <source>
        <dbReference type="ARBA" id="ARBA00011166"/>
    </source>
</evidence>
<organism evidence="14 15">
    <name type="scientific">Paramuricea clavata</name>
    <name type="common">Red gorgonian</name>
    <name type="synonym">Violescent sea-whip</name>
    <dbReference type="NCBI Taxonomy" id="317549"/>
    <lineage>
        <taxon>Eukaryota</taxon>
        <taxon>Metazoa</taxon>
        <taxon>Cnidaria</taxon>
        <taxon>Anthozoa</taxon>
        <taxon>Octocorallia</taxon>
        <taxon>Malacalcyonacea</taxon>
        <taxon>Plexauridae</taxon>
        <taxon>Paramuricea</taxon>
    </lineage>
</organism>
<dbReference type="Proteomes" id="UP001152795">
    <property type="component" value="Unassembled WGS sequence"/>
</dbReference>
<dbReference type="GO" id="GO:0015031">
    <property type="term" value="P:protein transport"/>
    <property type="evidence" value="ECO:0007669"/>
    <property type="project" value="UniProtKB-KW"/>
</dbReference>
<feature type="non-terminal residue" evidence="14">
    <location>
        <position position="1"/>
    </location>
</feature>
<name>A0A7D9D5Y0_PARCT</name>
<accession>A0A7D9D5Y0</accession>
<evidence type="ECO:0000256" key="11">
    <source>
        <dbReference type="RuleBase" id="RU365075"/>
    </source>
</evidence>
<evidence type="ECO:0000256" key="3">
    <source>
        <dbReference type="ARBA" id="ARBA00011023"/>
    </source>
</evidence>
<dbReference type="InterPro" id="IPR048369">
    <property type="entry name" value="COG6_C"/>
</dbReference>
<keyword evidence="7 11" id="KW-0653">Protein transport</keyword>
<sequence>MADEISIQQSNPLSRKLNKILEMRLDNDKDLVDALKALSTFFTENNLRERRNLRGDIEKRSLYVNEQFESAFRDVKEQLDLVHSDIQSMSKCCEEMTTRLKMAREQTSDLISKTTKLQAESQKVQLKQKVADAFLDRFQLKPHETEALKNSRNEPITEEFFSALSRVKVIHSDCKLLLRTKQQTAGLEIMESMALFMESAYERLYRWTQAECRGLTGDVPEIMPNLQNAMAVLQNRPVLL</sequence>
<dbReference type="GO" id="GO:0000139">
    <property type="term" value="C:Golgi membrane"/>
    <property type="evidence" value="ECO:0007669"/>
    <property type="project" value="UniProtKB-SubCell"/>
</dbReference>
<evidence type="ECO:0000256" key="7">
    <source>
        <dbReference type="ARBA" id="ARBA00022927"/>
    </source>
</evidence>
<keyword evidence="6 11" id="KW-0813">Transport</keyword>
<dbReference type="PANTHER" id="PTHR21506:SF0">
    <property type="entry name" value="CONSERVED OLIGOMERIC GOLGI COMPLEX SUBUNIT 6"/>
    <property type="match status" value="1"/>
</dbReference>
<keyword evidence="8 11" id="KW-0333">Golgi apparatus</keyword>
<dbReference type="SMART" id="SM01087">
    <property type="entry name" value="COG6"/>
    <property type="match status" value="1"/>
</dbReference>
<reference evidence="14" key="1">
    <citation type="submission" date="2020-04" db="EMBL/GenBank/DDBJ databases">
        <authorList>
            <person name="Alioto T."/>
            <person name="Alioto T."/>
            <person name="Gomez Garrido J."/>
        </authorList>
    </citation>
    <scope>NUCLEOTIDE SEQUENCE</scope>
    <source>
        <strain evidence="14">A484AB</strain>
    </source>
</reference>
<evidence type="ECO:0000256" key="8">
    <source>
        <dbReference type="ARBA" id="ARBA00023034"/>
    </source>
</evidence>
<evidence type="ECO:0000313" key="15">
    <source>
        <dbReference type="Proteomes" id="UP001152795"/>
    </source>
</evidence>
<comment type="function">
    <text evidence="1 11">Required for normal Golgi function.</text>
</comment>
<keyword evidence="9 11" id="KW-0472">Membrane</keyword>
<feature type="domain" description="Conserved oligomeric complex COG6 N-terminal" evidence="12">
    <location>
        <begin position="38"/>
        <end position="151"/>
    </location>
</feature>
<evidence type="ECO:0000313" key="14">
    <source>
        <dbReference type="EMBL" id="CAB3977772.1"/>
    </source>
</evidence>
<evidence type="ECO:0000256" key="9">
    <source>
        <dbReference type="ARBA" id="ARBA00023136"/>
    </source>
</evidence>
<dbReference type="InterPro" id="IPR048368">
    <property type="entry name" value="COG6_N"/>
</dbReference>
<evidence type="ECO:0000256" key="5">
    <source>
        <dbReference type="ARBA" id="ARBA00020973"/>
    </source>
</evidence>
<dbReference type="AlphaFoldDB" id="A0A7D9D5Y0"/>
<comment type="caution">
    <text evidence="14">The sequence shown here is derived from an EMBL/GenBank/DDBJ whole genome shotgun (WGS) entry which is preliminary data.</text>
</comment>
<dbReference type="EMBL" id="CACRXK020000070">
    <property type="protein sequence ID" value="CAB3977772.1"/>
    <property type="molecule type" value="Genomic_DNA"/>
</dbReference>
<protein>
    <recommendedName>
        <fullName evidence="5 11">Conserved oligomeric Golgi complex subunit 6</fullName>
        <shortName evidence="11">COG complex subunit 6</shortName>
    </recommendedName>
    <alternativeName>
        <fullName evidence="10 11">Component of oligomeric Golgi complex 6</fullName>
    </alternativeName>
</protein>
<evidence type="ECO:0000256" key="6">
    <source>
        <dbReference type="ARBA" id="ARBA00022448"/>
    </source>
</evidence>
<proteinExistence type="inferred from homology"/>
<gene>
    <name evidence="14" type="ORF">PACLA_8A063172</name>
</gene>
<evidence type="ECO:0000259" key="12">
    <source>
        <dbReference type="Pfam" id="PF06419"/>
    </source>
</evidence>
<keyword evidence="15" id="KW-1185">Reference proteome</keyword>
<evidence type="ECO:0000256" key="10">
    <source>
        <dbReference type="ARBA" id="ARBA00031348"/>
    </source>
</evidence>
<comment type="similarity">
    <text evidence="3 11">Belongs to the COG6 family.</text>
</comment>
<dbReference type="GO" id="GO:0006891">
    <property type="term" value="P:intra-Golgi vesicle-mediated transport"/>
    <property type="evidence" value="ECO:0007669"/>
    <property type="project" value="UniProtKB-UniRule"/>
</dbReference>
<evidence type="ECO:0000259" key="13">
    <source>
        <dbReference type="Pfam" id="PF20653"/>
    </source>
</evidence>
<evidence type="ECO:0000256" key="1">
    <source>
        <dbReference type="ARBA" id="ARBA00003627"/>
    </source>
</evidence>
<dbReference type="GO" id="GO:0017119">
    <property type="term" value="C:Golgi transport complex"/>
    <property type="evidence" value="ECO:0007669"/>
    <property type="project" value="UniProtKB-UniRule"/>
</dbReference>
<comment type="subunit">
    <text evidence="4">Component of the conserved oligomeric Golgi complex which is composed of eight different subunits and is required for normal Golgi morphology and localization.</text>
</comment>
<dbReference type="Pfam" id="PF20653">
    <property type="entry name" value="COG6_C"/>
    <property type="match status" value="1"/>
</dbReference>
<dbReference type="InterPro" id="IPR010490">
    <property type="entry name" value="COG6"/>
</dbReference>
<feature type="domain" description="Conserved Oligomeric Golgi complex subunit 6 C-terminal" evidence="13">
    <location>
        <begin position="183"/>
        <end position="239"/>
    </location>
</feature>
<dbReference type="Pfam" id="PF06419">
    <property type="entry name" value="COG6_N"/>
    <property type="match status" value="1"/>
</dbReference>
<dbReference type="PANTHER" id="PTHR21506">
    <property type="entry name" value="COMPONENT OF OLIGOMERIC GOLGI COMPLEX 6"/>
    <property type="match status" value="1"/>
</dbReference>
<evidence type="ECO:0000256" key="2">
    <source>
        <dbReference type="ARBA" id="ARBA00004395"/>
    </source>
</evidence>